<feature type="region of interest" description="Disordered" evidence="1">
    <location>
        <begin position="123"/>
        <end position="175"/>
    </location>
</feature>
<evidence type="ECO:0000313" key="3">
    <source>
        <dbReference type="Proteomes" id="UP000503096"/>
    </source>
</evidence>
<proteinExistence type="predicted"/>
<organism evidence="2 3">
    <name type="scientific">Usitatibacter palustris</name>
    <dbReference type="NCBI Taxonomy" id="2732487"/>
    <lineage>
        <taxon>Bacteria</taxon>
        <taxon>Pseudomonadati</taxon>
        <taxon>Pseudomonadota</taxon>
        <taxon>Betaproteobacteria</taxon>
        <taxon>Nitrosomonadales</taxon>
        <taxon>Usitatibacteraceae</taxon>
        <taxon>Usitatibacter</taxon>
    </lineage>
</organism>
<dbReference type="RefSeq" id="WP_171162971.1">
    <property type="nucleotide sequence ID" value="NZ_CP053073.1"/>
</dbReference>
<accession>A0A6M4H7F8</accession>
<dbReference type="Proteomes" id="UP000503096">
    <property type="component" value="Chromosome"/>
</dbReference>
<dbReference type="InterPro" id="IPR021735">
    <property type="entry name" value="DUF3306"/>
</dbReference>
<feature type="compositionally biased region" description="Basic and acidic residues" evidence="1">
    <location>
        <begin position="126"/>
        <end position="147"/>
    </location>
</feature>
<reference evidence="2 3" key="1">
    <citation type="submission" date="2020-04" db="EMBL/GenBank/DDBJ databases">
        <title>Usitatibacter rugosus gen. nov., sp. nov. and Usitatibacter palustris sp. nov., novel members of Usitatibacteraceae fam. nov. within the order Nitrosomonadales isolated from soil.</title>
        <authorList>
            <person name="Huber K.J."/>
            <person name="Neumann-Schaal M."/>
            <person name="Geppert A."/>
            <person name="Luckner M."/>
            <person name="Wanner G."/>
            <person name="Overmann J."/>
        </authorList>
    </citation>
    <scope>NUCLEOTIDE SEQUENCE [LARGE SCALE GENOMIC DNA]</scope>
    <source>
        <strain evidence="2 3">Swamp67</strain>
    </source>
</reference>
<dbReference type="AlphaFoldDB" id="A0A6M4H7F8"/>
<feature type="compositionally biased region" description="Polar residues" evidence="1">
    <location>
        <begin position="155"/>
        <end position="164"/>
    </location>
</feature>
<dbReference type="Pfam" id="PF11748">
    <property type="entry name" value="DUF3306"/>
    <property type="match status" value="1"/>
</dbReference>
<dbReference type="EMBL" id="CP053073">
    <property type="protein sequence ID" value="QJR15579.1"/>
    <property type="molecule type" value="Genomic_DNA"/>
</dbReference>
<gene>
    <name evidence="2" type="ORF">DSM104440_02401</name>
</gene>
<feature type="region of interest" description="Disordered" evidence="1">
    <location>
        <begin position="1"/>
        <end position="70"/>
    </location>
</feature>
<dbReference type="KEGG" id="upl:DSM104440_02401"/>
<dbReference type="InParanoid" id="A0A6M4H7F8"/>
<evidence type="ECO:0000256" key="1">
    <source>
        <dbReference type="SAM" id="MobiDB-lite"/>
    </source>
</evidence>
<keyword evidence="3" id="KW-1185">Reference proteome</keyword>
<evidence type="ECO:0008006" key="4">
    <source>
        <dbReference type="Google" id="ProtNLM"/>
    </source>
</evidence>
<sequence length="175" mass="19271">MSADDPFLSRWSRRKVQARSEPEKADQPPPPAVPVEGGGETAPTLPREPLPPVESLTPDSDFAPFMQPDVDPKMRESALRTLFRDPRFNEMDGLDIYIADYSQPDPLPPSWLESLRQVARLGDFNKVPEKPPEEALEGDRAVPEKPQGDQGLSEPPSSDASNTPGAVIPPPEVRE</sequence>
<evidence type="ECO:0000313" key="2">
    <source>
        <dbReference type="EMBL" id="QJR15579.1"/>
    </source>
</evidence>
<name>A0A6M4H7F8_9PROT</name>
<protein>
    <recommendedName>
        <fullName evidence="4">DUF3306 domain-containing protein</fullName>
    </recommendedName>
</protein>